<dbReference type="InterPro" id="IPR007627">
    <property type="entry name" value="RNA_pol_sigma70_r2"/>
</dbReference>
<keyword evidence="3 6" id="KW-0731">Sigma factor</keyword>
<dbReference type="Proteomes" id="UP000778970">
    <property type="component" value="Unassembled WGS sequence"/>
</dbReference>
<proteinExistence type="inferred from homology"/>
<dbReference type="AlphaFoldDB" id="A0A934QJ88"/>
<feature type="domain" description="RNA polymerase sigma-70" evidence="9">
    <location>
        <begin position="250"/>
        <end position="276"/>
    </location>
</feature>
<comment type="similarity">
    <text evidence="1 6">Belongs to the sigma-70 factor family.</text>
</comment>
<dbReference type="GO" id="GO:0016987">
    <property type="term" value="F:sigma factor activity"/>
    <property type="evidence" value="ECO:0007669"/>
    <property type="project" value="UniProtKB-KW"/>
</dbReference>
<evidence type="ECO:0000313" key="10">
    <source>
        <dbReference type="EMBL" id="MBK1697580.1"/>
    </source>
</evidence>
<evidence type="ECO:0000256" key="2">
    <source>
        <dbReference type="ARBA" id="ARBA00023015"/>
    </source>
</evidence>
<dbReference type="RefSeq" id="WP_027289172.1">
    <property type="nucleotide sequence ID" value="NZ_NRRE01000026.1"/>
</dbReference>
<dbReference type="Pfam" id="PF04542">
    <property type="entry name" value="Sigma70_r2"/>
    <property type="match status" value="1"/>
</dbReference>
<dbReference type="Gene3D" id="1.10.601.10">
    <property type="entry name" value="RNA Polymerase Primary Sigma Factor"/>
    <property type="match status" value="1"/>
</dbReference>
<dbReference type="InterPro" id="IPR013324">
    <property type="entry name" value="RNA_pol_sigma_r3/r4-like"/>
</dbReference>
<dbReference type="PANTHER" id="PTHR30376:SF3">
    <property type="entry name" value="RNA POLYMERASE SIGMA FACTOR RPOH"/>
    <property type="match status" value="1"/>
</dbReference>
<dbReference type="PROSITE" id="PS00716">
    <property type="entry name" value="SIGMA70_2"/>
    <property type="match status" value="1"/>
</dbReference>
<gene>
    <name evidence="10" type="ORF">CKO21_10020</name>
</gene>
<keyword evidence="2 6" id="KW-0805">Transcription regulation</keyword>
<keyword evidence="11" id="KW-1185">Reference proteome</keyword>
<dbReference type="Gene3D" id="1.20.140.160">
    <property type="match status" value="1"/>
</dbReference>
<evidence type="ECO:0000256" key="4">
    <source>
        <dbReference type="ARBA" id="ARBA00023125"/>
    </source>
</evidence>
<name>A0A934QJ88_9PROT</name>
<evidence type="ECO:0000313" key="11">
    <source>
        <dbReference type="Proteomes" id="UP000778970"/>
    </source>
</evidence>
<protein>
    <recommendedName>
        <fullName evidence="6">RNA polymerase sigma factor</fullName>
    </recommendedName>
</protein>
<dbReference type="InterPro" id="IPR007630">
    <property type="entry name" value="RNA_pol_sigma70_r4"/>
</dbReference>
<dbReference type="GO" id="GO:0006352">
    <property type="term" value="P:DNA-templated transcription initiation"/>
    <property type="evidence" value="ECO:0007669"/>
    <property type="project" value="InterPro"/>
</dbReference>
<dbReference type="SUPFAM" id="SSF88659">
    <property type="entry name" value="Sigma3 and sigma4 domains of RNA polymerase sigma factors"/>
    <property type="match status" value="1"/>
</dbReference>
<dbReference type="Pfam" id="PF04545">
    <property type="entry name" value="Sigma70_r4"/>
    <property type="match status" value="1"/>
</dbReference>
<comment type="function">
    <text evidence="6">Sigma factors are initiation factors that promote the attachment of RNA polymerase to specific initiation sites and are then released.</text>
</comment>
<dbReference type="NCBIfam" id="NF005693">
    <property type="entry name" value="PRK07500.1"/>
    <property type="match status" value="1"/>
</dbReference>
<dbReference type="InterPro" id="IPR013325">
    <property type="entry name" value="RNA_pol_sigma_r2"/>
</dbReference>
<dbReference type="InterPro" id="IPR014284">
    <property type="entry name" value="RNA_pol_sigma-70_dom"/>
</dbReference>
<feature type="domain" description="RNA polymerase sigma-70" evidence="8">
    <location>
        <begin position="74"/>
        <end position="87"/>
    </location>
</feature>
<dbReference type="NCBIfam" id="NF005143">
    <property type="entry name" value="PRK06596.1"/>
    <property type="match status" value="1"/>
</dbReference>
<evidence type="ECO:0000256" key="6">
    <source>
        <dbReference type="RuleBase" id="RU362124"/>
    </source>
</evidence>
<dbReference type="SUPFAM" id="SSF88946">
    <property type="entry name" value="Sigma2 domain of RNA polymerase sigma factors"/>
    <property type="match status" value="1"/>
</dbReference>
<dbReference type="PIRSF" id="PIRSF000770">
    <property type="entry name" value="RNA_pol_sigma-SigE/K"/>
    <property type="match status" value="1"/>
</dbReference>
<dbReference type="NCBIfam" id="TIGR02937">
    <property type="entry name" value="sigma70-ECF"/>
    <property type="match status" value="1"/>
</dbReference>
<evidence type="ECO:0000256" key="3">
    <source>
        <dbReference type="ARBA" id="ARBA00023082"/>
    </source>
</evidence>
<dbReference type="EMBL" id="NRRE01000026">
    <property type="protein sequence ID" value="MBK1697580.1"/>
    <property type="molecule type" value="Genomic_DNA"/>
</dbReference>
<organism evidence="10 11">
    <name type="scientific">Rhodovibrio salinarum</name>
    <dbReference type="NCBI Taxonomy" id="1087"/>
    <lineage>
        <taxon>Bacteria</taxon>
        <taxon>Pseudomonadati</taxon>
        <taxon>Pseudomonadota</taxon>
        <taxon>Alphaproteobacteria</taxon>
        <taxon>Rhodospirillales</taxon>
        <taxon>Rhodovibrionaceae</taxon>
        <taxon>Rhodovibrio</taxon>
    </lineage>
</organism>
<dbReference type="InterPro" id="IPR000943">
    <property type="entry name" value="RNA_pol_sigma70"/>
</dbReference>
<sequence length="294" mass="33244">MVSSESIDSQAATQRFIREAMKAPLLSRERETDLAKRWTEDRDEEALHELVSAHHRLVVSQATAYRGYGLNMSDLLQEGNLGLMQAAARFDHEREVRFSTYAVWWIRAAIQDFVLRNWSMVRLGTTTQEKSLFFNLRRLRAKIASADGKVSDVDARDRIASELKVQLSQVENMEARLAGPDQSANAPLGEDGSSEWQDLLVDDGPSPEDMVQKSRDNAVRGKWLKAALTALPAREQHIIRERHLKEQSTTLAELGEELGISKERVRQIEHRALQELRKRVLSSADMPVDTTTGA</sequence>
<evidence type="ECO:0000256" key="1">
    <source>
        <dbReference type="ARBA" id="ARBA00007788"/>
    </source>
</evidence>
<dbReference type="InterPro" id="IPR050813">
    <property type="entry name" value="Sigma-70_Factor"/>
</dbReference>
<accession>A0A934QJ88</accession>
<comment type="caution">
    <text evidence="10">The sequence shown here is derived from an EMBL/GenBank/DDBJ whole genome shotgun (WGS) entry which is preliminary data.</text>
</comment>
<reference evidence="10" key="1">
    <citation type="submission" date="2017-08" db="EMBL/GenBank/DDBJ databases">
        <authorList>
            <person name="Imhoff J.F."/>
            <person name="Rahn T."/>
            <person name="Kuenzel S."/>
            <person name="Neulinger S.C."/>
        </authorList>
    </citation>
    <scope>NUCLEOTIDE SEQUENCE</scope>
    <source>
        <strain evidence="10">DSM 9154</strain>
    </source>
</reference>
<evidence type="ECO:0000256" key="5">
    <source>
        <dbReference type="ARBA" id="ARBA00023163"/>
    </source>
</evidence>
<reference evidence="10" key="2">
    <citation type="journal article" date="2020" name="Microorganisms">
        <title>Osmotic Adaptation and Compatible Solute Biosynthesis of Phototrophic Bacteria as Revealed from Genome Analyses.</title>
        <authorList>
            <person name="Imhoff J.F."/>
            <person name="Rahn T."/>
            <person name="Kunzel S."/>
            <person name="Keller A."/>
            <person name="Neulinger S.C."/>
        </authorList>
    </citation>
    <scope>NUCLEOTIDE SEQUENCE</scope>
    <source>
        <strain evidence="10">DSM 9154</strain>
    </source>
</reference>
<keyword evidence="5 6" id="KW-0804">Transcription</keyword>
<evidence type="ECO:0000259" key="9">
    <source>
        <dbReference type="PROSITE" id="PS00716"/>
    </source>
</evidence>
<evidence type="ECO:0000256" key="7">
    <source>
        <dbReference type="SAM" id="MobiDB-lite"/>
    </source>
</evidence>
<dbReference type="GO" id="GO:0003677">
    <property type="term" value="F:DNA binding"/>
    <property type="evidence" value="ECO:0007669"/>
    <property type="project" value="UniProtKB-KW"/>
</dbReference>
<dbReference type="PANTHER" id="PTHR30376">
    <property type="entry name" value="SIGMA FACTOR RPOH HEAT SHOCK RELATED"/>
    <property type="match status" value="1"/>
</dbReference>
<evidence type="ECO:0000259" key="8">
    <source>
        <dbReference type="PROSITE" id="PS00715"/>
    </source>
</evidence>
<keyword evidence="4 6" id="KW-0238">DNA-binding</keyword>
<dbReference type="PRINTS" id="PR00046">
    <property type="entry name" value="SIGMA70FCT"/>
</dbReference>
<dbReference type="CDD" id="cd06171">
    <property type="entry name" value="Sigma70_r4"/>
    <property type="match status" value="1"/>
</dbReference>
<feature type="region of interest" description="Disordered" evidence="7">
    <location>
        <begin position="179"/>
        <end position="216"/>
    </location>
</feature>
<dbReference type="PROSITE" id="PS00715">
    <property type="entry name" value="SIGMA70_1"/>
    <property type="match status" value="1"/>
</dbReference>